<dbReference type="PANTHER" id="PTHR34290">
    <property type="entry name" value="SI:CH73-390P7.2"/>
    <property type="match status" value="1"/>
</dbReference>
<dbReference type="GO" id="GO:0015035">
    <property type="term" value="F:protein-disulfide reductase activity"/>
    <property type="evidence" value="ECO:0007669"/>
    <property type="project" value="InterPro"/>
</dbReference>
<dbReference type="AlphaFoldDB" id="A0A6P1DVQ7"/>
<evidence type="ECO:0000313" key="1">
    <source>
        <dbReference type="EMBL" id="NEX22427.1"/>
    </source>
</evidence>
<name>A0A6P1DVQ7_9GAMM</name>
<sequence length="141" mass="15879">MKQDRPTTGCQPPLRVLYDGGCPLCRREIALYQRLQPRRPLEWIDIHADQGAPARFGISLEEAMARFHVLEGTQIRTGAAAFLLLWSAMPGWRHLAGIVRALRLQGLLERGYVWFARRRIRQGCTEDSCGIPPADVEAGSQ</sequence>
<accession>A0A6P1DVQ7</accession>
<evidence type="ECO:0000313" key="2">
    <source>
        <dbReference type="Proteomes" id="UP000471640"/>
    </source>
</evidence>
<gene>
    <name evidence="1" type="ORF">G3480_19305</name>
</gene>
<dbReference type="PANTHER" id="PTHR34290:SF2">
    <property type="entry name" value="OS04G0668800 PROTEIN"/>
    <property type="match status" value="1"/>
</dbReference>
<reference evidence="1 2" key="2">
    <citation type="submission" date="2020-02" db="EMBL/GenBank/DDBJ databases">
        <title>Genome sequences of Thiorhodococcus mannitoliphagus and Thiorhodococcus minor, purple sulfur photosynthetic bacteria in the gammaproteobacterial family, Chromatiaceae.</title>
        <authorList>
            <person name="Aviles F.A."/>
            <person name="Meyer T.E."/>
            <person name="Kyndt J.A."/>
        </authorList>
    </citation>
    <scope>NUCLEOTIDE SEQUENCE [LARGE SCALE GENOMIC DNA]</scope>
    <source>
        <strain evidence="1 2">DSM 18266</strain>
    </source>
</reference>
<reference evidence="2" key="1">
    <citation type="journal article" date="2020" name="Microbiol. Resour. Announc.">
        <title>Draft Genome Sequences of Thiorhodococcus mannitoliphagus and Thiorhodococcus minor, Purple Sulfur Photosynthetic Bacteria in the Gammaproteobacterial Family Chromatiaceae.</title>
        <authorList>
            <person name="Aviles F.A."/>
            <person name="Meyer T.E."/>
            <person name="Kyndt J.A."/>
        </authorList>
    </citation>
    <scope>NUCLEOTIDE SEQUENCE [LARGE SCALE GENOMIC DNA]</scope>
    <source>
        <strain evidence="2">DSM 18266</strain>
    </source>
</reference>
<protein>
    <submittedName>
        <fullName evidence="1">DUF393 domain-containing protein</fullName>
    </submittedName>
</protein>
<keyword evidence="2" id="KW-1185">Reference proteome</keyword>
<dbReference type="InterPro" id="IPR044691">
    <property type="entry name" value="DCC1_Trx"/>
</dbReference>
<comment type="caution">
    <text evidence="1">The sequence shown here is derived from an EMBL/GenBank/DDBJ whole genome shotgun (WGS) entry which is preliminary data.</text>
</comment>
<organism evidence="1 2">
    <name type="scientific">Thiorhodococcus mannitoliphagus</name>
    <dbReference type="NCBI Taxonomy" id="329406"/>
    <lineage>
        <taxon>Bacteria</taxon>
        <taxon>Pseudomonadati</taxon>
        <taxon>Pseudomonadota</taxon>
        <taxon>Gammaproteobacteria</taxon>
        <taxon>Chromatiales</taxon>
        <taxon>Chromatiaceae</taxon>
        <taxon>Thiorhodococcus</taxon>
    </lineage>
</organism>
<dbReference type="InterPro" id="IPR007263">
    <property type="entry name" value="DCC1-like"/>
</dbReference>
<proteinExistence type="predicted"/>
<dbReference type="Proteomes" id="UP000471640">
    <property type="component" value="Unassembled WGS sequence"/>
</dbReference>
<dbReference type="RefSeq" id="WP_164655521.1">
    <property type="nucleotide sequence ID" value="NZ_JAAIJR010000100.1"/>
</dbReference>
<dbReference type="Pfam" id="PF04134">
    <property type="entry name" value="DCC1-like"/>
    <property type="match status" value="1"/>
</dbReference>
<dbReference type="EMBL" id="JAAIJR010000100">
    <property type="protein sequence ID" value="NEX22427.1"/>
    <property type="molecule type" value="Genomic_DNA"/>
</dbReference>